<dbReference type="InterPro" id="IPR001202">
    <property type="entry name" value="WW_dom"/>
</dbReference>
<feature type="region of interest" description="Disordered" evidence="6">
    <location>
        <begin position="939"/>
        <end position="1042"/>
    </location>
</feature>
<dbReference type="PROSITE" id="PS50103">
    <property type="entry name" value="ZF_C3H1"/>
    <property type="match status" value="1"/>
</dbReference>
<feature type="domain" description="C3H1-type" evidence="8">
    <location>
        <begin position="507"/>
        <end position="534"/>
    </location>
</feature>
<keyword evidence="5" id="KW-0175">Coiled coil</keyword>
<feature type="region of interest" description="Disordered" evidence="6">
    <location>
        <begin position="49"/>
        <end position="105"/>
    </location>
</feature>
<evidence type="ECO:0000256" key="6">
    <source>
        <dbReference type="SAM" id="MobiDB-lite"/>
    </source>
</evidence>
<dbReference type="SUPFAM" id="SSF90229">
    <property type="entry name" value="CCCH zinc finger"/>
    <property type="match status" value="1"/>
</dbReference>
<organism evidence="9 10">
    <name type="scientific">Symbiodinium microadriaticum</name>
    <name type="common">Dinoflagellate</name>
    <name type="synonym">Zooxanthella microadriatica</name>
    <dbReference type="NCBI Taxonomy" id="2951"/>
    <lineage>
        <taxon>Eukaryota</taxon>
        <taxon>Sar</taxon>
        <taxon>Alveolata</taxon>
        <taxon>Dinophyceae</taxon>
        <taxon>Suessiales</taxon>
        <taxon>Symbiodiniaceae</taxon>
        <taxon>Symbiodinium</taxon>
    </lineage>
</organism>
<evidence type="ECO:0000256" key="5">
    <source>
        <dbReference type="SAM" id="Coils"/>
    </source>
</evidence>
<evidence type="ECO:0000256" key="1">
    <source>
        <dbReference type="ARBA" id="ARBA00022723"/>
    </source>
</evidence>
<evidence type="ECO:0000256" key="3">
    <source>
        <dbReference type="ARBA" id="ARBA00022833"/>
    </source>
</evidence>
<feature type="domain" description="WW" evidence="7">
    <location>
        <begin position="1194"/>
        <end position="1223"/>
    </location>
</feature>
<comment type="caution">
    <text evidence="9">The sequence shown here is derived from an EMBL/GenBank/DDBJ whole genome shotgun (WGS) entry which is preliminary data.</text>
</comment>
<feature type="zinc finger region" description="C3H1-type" evidence="4">
    <location>
        <begin position="507"/>
        <end position="534"/>
    </location>
</feature>
<feature type="compositionally biased region" description="Basic residues" evidence="6">
    <location>
        <begin position="991"/>
        <end position="1003"/>
    </location>
</feature>
<evidence type="ECO:0000313" key="9">
    <source>
        <dbReference type="EMBL" id="OLQ00045.1"/>
    </source>
</evidence>
<evidence type="ECO:0000256" key="2">
    <source>
        <dbReference type="ARBA" id="ARBA00022771"/>
    </source>
</evidence>
<dbReference type="InterPro" id="IPR000571">
    <property type="entry name" value="Znf_CCCH"/>
</dbReference>
<dbReference type="InterPro" id="IPR036855">
    <property type="entry name" value="Znf_CCCH_sf"/>
</dbReference>
<dbReference type="SMART" id="SM00356">
    <property type="entry name" value="ZnF_C3H1"/>
    <property type="match status" value="2"/>
</dbReference>
<feature type="region of interest" description="Disordered" evidence="6">
    <location>
        <begin position="132"/>
        <end position="169"/>
    </location>
</feature>
<protein>
    <submittedName>
        <fullName evidence="9">Uncharacterized protein</fullName>
    </submittedName>
</protein>
<sequence length="1502" mass="163555">MLFSCLHYSSHHEWVYQSGVSSQSAEYLAATSHIPSSFFNNAAAALLGLDQDKEKEKDGEKKDESREESRPTPLSGIPEEPKGMGMPASFGAPPKGPGMQMPASGPGMGMPGMAGAAKSAGGLPAAMMAMRKPDEGPPKTIPPKFGAPGPPPIPVKSGMPLPPPSGQPFPPKPGSMAMIPAKSGGGPMPCFNTGPGPGLGMPPKAPGDNKDDDDDSSDDSSDDDGAGPNPMMMLMMLKQMQTAVMSNMDKAPPEMQEQQKMLLNMQQQFESTLMSKMGMESGGSACLRTCPCSHHLEWVAGAAGAEAVAGPVDRQEVAEAAAAAVGAVVRPAAVEGAEGVVGRVARQAAVGAAVDRVDHLVAVEVAAAAAAAVLWLQKMDASSNLMSGLPAAQAGATPEMLQMMQQMMGMNSGFPVQRAKELRVLEFTMDRVEAQQEALANAARELQAAQALESMSPEQRDAVLAAMSAASEAQQAQQSQFYEAMKAHEMEKLQKDGYRPPGAQKLLSRLRMCKHYKTDQCWRGQECTYAHSLEELHPASPDLPRVEVKETNALAEQQKVEDSAPDVRLKKKKELCNKWKNGQDCVLGSPYAHGEKELGTVELVVSASTCLWAREDKNLQVLDGLTGSCMFLGNCVNAHGEKELGTKRSIDEFREQVIAKKGGKGKGRWAMKAVGKGKLERPGVGDPGGEKPLAREVATASRANSASPRFSPFRFGASIVRQQRGTAGSYYDASRPHTAEPTESSKKLRGVLKPRVPQQRPAELQLFAVLLLFAAETTDSEGIRLPEELQVGWFFRWAKIFGLTSLCRATAHRAYPTVCADQQRGIVTPNQRRPRLFCHTKFPRISSVENAAAFSAWSSKKDQEGFTLREVARLRGREATLVQQLQQAIVPLPAEVPPPELKKQAYAPCALRSHRCGGPDRAHAWLLGGPRLVWDRLCTPMKSTEPPPDGPRPSEAEVEEVGDAPQAHERISRILDIVNGRSKVQKAASTGRKKAQSKQHGKSRKEENVPSEGGPATAKSTEKGQGKGKSAGLPPDKGGDSAVLQIRGKSEGVQPSDGDGKGKVWIKKSAIVKEESNGRTGLSAHAKEFTPFATELKPSRSAINAEAPAFVPQLEVSKYPNEAPDLYMEAEAVFGYPEHGEQLDHFQDPGWSYPVFWPSDSQVPSAESDFPEVVPGAREGEFVGLQSIAEMGEWVVFREKKPKARPFFWNMSTGEKSWEAPVILQELGVADTLLKWSEDLGETGIEPSPDVRNPEPFRRKDRSKPKAVLHLVPPWSPRMVSSSPAWRSFCRLRWPPIALGLLVGTSVALLARWKEAEILEGSRRPQNVFPGDPKIQWVDGKTPTFILKHNSKAGGTFSRVLLKAVFKNRTHLQYIDDDNILPPNATKFHFVAVLMRNPCAWYVAWANECPTKAYDFRRPTFGPNPFQPMGYLERHTTQQEFQNFVLNTRSPDGIGVIGFYLWQSMCNSTAAWHRPDYRGIISWKGHRVAWRIAVVQRACAVP</sequence>
<name>A0A1Q9DXX3_SYMMI</name>
<keyword evidence="3 4" id="KW-0862">Zinc</keyword>
<keyword evidence="10" id="KW-1185">Reference proteome</keyword>
<evidence type="ECO:0000259" key="8">
    <source>
        <dbReference type="PROSITE" id="PS50103"/>
    </source>
</evidence>
<reference evidence="9 10" key="1">
    <citation type="submission" date="2016-02" db="EMBL/GenBank/DDBJ databases">
        <title>Genome analysis of coral dinoflagellate symbionts highlights evolutionary adaptations to a symbiotic lifestyle.</title>
        <authorList>
            <person name="Aranda M."/>
            <person name="Li Y."/>
            <person name="Liew Y.J."/>
            <person name="Baumgarten S."/>
            <person name="Simakov O."/>
            <person name="Wilson M."/>
            <person name="Piel J."/>
            <person name="Ashoor H."/>
            <person name="Bougouffa S."/>
            <person name="Bajic V.B."/>
            <person name="Ryu T."/>
            <person name="Ravasi T."/>
            <person name="Bayer T."/>
            <person name="Micklem G."/>
            <person name="Kim H."/>
            <person name="Bhak J."/>
            <person name="Lajeunesse T.C."/>
            <person name="Voolstra C.R."/>
        </authorList>
    </citation>
    <scope>NUCLEOTIDE SEQUENCE [LARGE SCALE GENOMIC DNA]</scope>
    <source>
        <strain evidence="9 10">CCMP2467</strain>
    </source>
</reference>
<feature type="region of interest" description="Disordered" evidence="6">
    <location>
        <begin position="184"/>
        <end position="231"/>
    </location>
</feature>
<dbReference type="OrthoDB" id="437818at2759"/>
<dbReference type="Gene3D" id="3.30.1370.210">
    <property type="match status" value="1"/>
</dbReference>
<dbReference type="GO" id="GO:0008270">
    <property type="term" value="F:zinc ion binding"/>
    <property type="evidence" value="ECO:0007669"/>
    <property type="project" value="UniProtKB-KW"/>
</dbReference>
<feature type="compositionally biased region" description="Acidic residues" evidence="6">
    <location>
        <begin position="210"/>
        <end position="225"/>
    </location>
</feature>
<evidence type="ECO:0000259" key="7">
    <source>
        <dbReference type="PROSITE" id="PS50020"/>
    </source>
</evidence>
<keyword evidence="1 4" id="KW-0479">Metal-binding</keyword>
<feature type="compositionally biased region" description="Basic and acidic residues" evidence="6">
    <location>
        <begin position="734"/>
        <end position="746"/>
    </location>
</feature>
<dbReference type="EMBL" id="LSRX01000341">
    <property type="protein sequence ID" value="OLQ00045.1"/>
    <property type="molecule type" value="Genomic_DNA"/>
</dbReference>
<feature type="region of interest" description="Disordered" evidence="6">
    <location>
        <begin position="727"/>
        <end position="749"/>
    </location>
</feature>
<feature type="coiled-coil region" evidence="5">
    <location>
        <begin position="425"/>
        <end position="452"/>
    </location>
</feature>
<dbReference type="Proteomes" id="UP000186817">
    <property type="component" value="Unassembled WGS sequence"/>
</dbReference>
<keyword evidence="2 4" id="KW-0863">Zinc-finger</keyword>
<feature type="compositionally biased region" description="Basic and acidic residues" evidence="6">
    <location>
        <begin position="50"/>
        <end position="70"/>
    </location>
</feature>
<accession>A0A1Q9DXX3</accession>
<feature type="compositionally biased region" description="Pro residues" evidence="6">
    <location>
        <begin position="148"/>
        <end position="169"/>
    </location>
</feature>
<evidence type="ECO:0000256" key="4">
    <source>
        <dbReference type="PROSITE-ProRule" id="PRU00723"/>
    </source>
</evidence>
<gene>
    <name evidence="9" type="ORF">AK812_SmicGene17331</name>
</gene>
<proteinExistence type="predicted"/>
<evidence type="ECO:0000313" key="10">
    <source>
        <dbReference type="Proteomes" id="UP000186817"/>
    </source>
</evidence>
<dbReference type="PROSITE" id="PS50020">
    <property type="entry name" value="WW_DOMAIN_2"/>
    <property type="match status" value="1"/>
</dbReference>